<protein>
    <submittedName>
        <fullName evidence="2">Uncharacterized protein</fullName>
    </submittedName>
</protein>
<dbReference type="RefSeq" id="WP_251945850.1">
    <property type="nucleotide sequence ID" value="NZ_JAMRYM010000046.1"/>
</dbReference>
<keyword evidence="1" id="KW-1133">Transmembrane helix</keyword>
<feature type="transmembrane region" description="Helical" evidence="1">
    <location>
        <begin position="44"/>
        <end position="65"/>
    </location>
</feature>
<organism evidence="2 3">
    <name type="scientific">Rathayibacter rubneri</name>
    <dbReference type="NCBI Taxonomy" id="2950106"/>
    <lineage>
        <taxon>Bacteria</taxon>
        <taxon>Bacillati</taxon>
        <taxon>Actinomycetota</taxon>
        <taxon>Actinomycetes</taxon>
        <taxon>Micrococcales</taxon>
        <taxon>Microbacteriaceae</taxon>
        <taxon>Rathayibacter</taxon>
    </lineage>
</organism>
<evidence type="ECO:0000313" key="3">
    <source>
        <dbReference type="Proteomes" id="UP001155240"/>
    </source>
</evidence>
<dbReference type="Proteomes" id="UP001155240">
    <property type="component" value="Unassembled WGS sequence"/>
</dbReference>
<evidence type="ECO:0000256" key="1">
    <source>
        <dbReference type="SAM" id="Phobius"/>
    </source>
</evidence>
<dbReference type="AlphaFoldDB" id="A0A9X2IS39"/>
<proteinExistence type="predicted"/>
<comment type="caution">
    <text evidence="2">The sequence shown here is derived from an EMBL/GenBank/DDBJ whole genome shotgun (WGS) entry which is preliminary data.</text>
</comment>
<reference evidence="2" key="1">
    <citation type="submission" date="2022-06" db="EMBL/GenBank/DDBJ databases">
        <title>Whole genome shotgun sequencing (WGS) of Rathayibacter sp. ZW T2_19, isolated from stored onions (Allium cepa).</title>
        <authorList>
            <person name="Stoll D.A."/>
            <person name="Huch M."/>
        </authorList>
    </citation>
    <scope>NUCLEOTIDE SEQUENCE</scope>
    <source>
        <strain evidence="2">ZW T2_19</strain>
    </source>
</reference>
<name>A0A9X2IS39_9MICO</name>
<accession>A0A9X2IS39</accession>
<keyword evidence="3" id="KW-1185">Reference proteome</keyword>
<gene>
    <name evidence="2" type="ORF">NB037_11435</name>
</gene>
<dbReference type="EMBL" id="JAMRYM010000046">
    <property type="protein sequence ID" value="MCM6763030.1"/>
    <property type="molecule type" value="Genomic_DNA"/>
</dbReference>
<evidence type="ECO:0000313" key="2">
    <source>
        <dbReference type="EMBL" id="MCM6763030.1"/>
    </source>
</evidence>
<keyword evidence="1" id="KW-0472">Membrane</keyword>
<sequence length="401" mass="45772">MTGPFSTNRSFRSLLTALAAAILLQFISLDLLLHSPTGSLGHAVGTTGVVLTGGASVIPVSLMWVKVGDRLDRRLARPTRFRVRWMRWRRQRPRYVAMLSRVRAQARADFTARRDLDRLPIGSSGSSPRTWDDLSASLERALLSLDHAPVSLVRQVDAELRRSEPVWRRQEYAIGLDLLLDPNSTDPRALNHDWQHLAGSLDRMVFSDLYSLPWQNRNWIGESLWDLRFSHDASDGFAAGWRVPYRWDQRLRIVQVTAALEAQRYEQIDVLDAATRASGTTGYAAFDEHRGHRTDTFILKPELAGWVARRPRTAREIAEHLSRSIPWLDDIDQSEQRLSEVMTVPIAPPAMTGVPALSRLEIAWRKAAPHLRVRNRWLQERRFRQVMAAIKAPEPDPLRRS</sequence>
<keyword evidence="1" id="KW-0812">Transmembrane</keyword>